<feature type="compositionally biased region" description="Basic and acidic residues" evidence="4">
    <location>
        <begin position="890"/>
        <end position="911"/>
    </location>
</feature>
<gene>
    <name evidence="6" type="ORF">P5673_022834</name>
</gene>
<dbReference type="PANTHER" id="PTHR23116">
    <property type="entry name" value="PDZ DOMAIN CONTAINING WHIRLIN AND HARMONIN-RELATED"/>
    <property type="match status" value="1"/>
</dbReference>
<reference evidence="6" key="1">
    <citation type="journal article" date="2023" name="G3 (Bethesda)">
        <title>Whole genome assembly and annotation of the endangered Caribbean coral Acropora cervicornis.</title>
        <authorList>
            <person name="Selwyn J.D."/>
            <person name="Vollmer S.V."/>
        </authorList>
    </citation>
    <scope>NUCLEOTIDE SEQUENCE</scope>
    <source>
        <strain evidence="6">K2</strain>
    </source>
</reference>
<feature type="compositionally biased region" description="Polar residues" evidence="4">
    <location>
        <begin position="637"/>
        <end position="674"/>
    </location>
</feature>
<feature type="region of interest" description="Disordered" evidence="4">
    <location>
        <begin position="836"/>
        <end position="932"/>
    </location>
</feature>
<dbReference type="Gene3D" id="2.30.42.10">
    <property type="match status" value="2"/>
</dbReference>
<protein>
    <submittedName>
        <fullName evidence="6">Whirlin</fullName>
    </submittedName>
</protein>
<dbReference type="SUPFAM" id="SSF50156">
    <property type="entry name" value="PDZ domain-like"/>
    <property type="match status" value="2"/>
</dbReference>
<evidence type="ECO:0000256" key="3">
    <source>
        <dbReference type="ARBA" id="ARBA00023273"/>
    </source>
</evidence>
<feature type="compositionally biased region" description="Polar residues" evidence="4">
    <location>
        <begin position="717"/>
        <end position="737"/>
    </location>
</feature>
<keyword evidence="3" id="KW-0966">Cell projection</keyword>
<sequence length="1026" mass="113376">MEDISMEQTSRKMSENVRELQSALTKVLKSEDRVFFIESLNQYQRDKNVNSLVVTLKLVLNTARKREVYPLLYQIIPHGDREIFHRLWHQGLEDPRSRASSKSPARSPRNLRGNPVSTSLPTNLQRYASDSGIDLPNMTQSHSSTDKKYPIKQLIIKRPSNSGFGFCIRGGAEHGVGLYVSSVDARSVAENEGLLPGDHIVQVNGTKFDGLTHAQAVKVIKNSKKLNLFVRSVGRIPNSFVAESTCKWVDMSGRRVSPPPGVDSNGRFLSAGGIDKSDLRLLGDDDERKVNIFVEDGAKLGLLIRGGSDCGLGIYIAGVDVDGAADQAGLKAGDQILDVNGQSFLNISHKQAVNVLRSTKNMIVTLKDVGKLPFTRVTHDKMKWIKNSTKNGKINSVPDQVSHITQVEIHSPPGSSQQGQLPSSNRHHKRAGRKGTTEQSMFHHGIAGSQVLYNGGLPSQKNLIADQAGQILNENELGTLKYYLAEYSSGYISISAFALALFDLLNTPAKMSLMTEIRSSVEPKDIDRFDDLVLKKEIEIMKGSLDDTGSRPITPPQVPEILPANVKVKDDINTDATEPYEVYEATLTFHDDNEQIFDEEEDVGLPSFLTIDPISLDLPRTEGTSPQHLGDNLSMPLLTSSPVSDQNRPDSPTKTAGETTTSESVGDNTRQKSSLLGRHGESSYANGEVSSTGLATSFHSDDRSGGDLHYRKDPQKPQRTQNPFIFPTTFQNNSSNSENVTSISAIFESPAKENHSLINSPRQLVAPPTEDEPKVEYGNAKRTLNGEELRPELAKLPDRKRLVSWGEVQEEPTTSTPSAHSLTIAERVTDPIGLHQEHFSNSNSERKNVTGNDAAKQNTAQSQNRFSISSSSQSSSKNRKSWDGVQNLRSPEDHQNVSQLERPKDNKERSCSDSNLMNLPKDQQKRTQTKHRASQELYDLHQFCKNKDENTNRNEHLGLQRNTVTIETRESPRGRVKEIADSVFEVEVDKSSGSLGLTLEGGTDTAREIRINAIKEGNFAAWKCGR</sequence>
<feature type="domain" description="PDZ" evidence="5">
    <location>
        <begin position="153"/>
        <end position="223"/>
    </location>
</feature>
<accession>A0AAD9Q695</accession>
<dbReference type="PROSITE" id="PS50106">
    <property type="entry name" value="PDZ"/>
    <property type="match status" value="2"/>
</dbReference>
<feature type="region of interest" description="Disordered" evidence="4">
    <location>
        <begin position="409"/>
        <end position="440"/>
    </location>
</feature>
<proteinExistence type="predicted"/>
<name>A0AAD9Q695_ACRCE</name>
<dbReference type="EMBL" id="JARQWQ010000062">
    <property type="protein sequence ID" value="KAK2555495.1"/>
    <property type="molecule type" value="Genomic_DNA"/>
</dbReference>
<dbReference type="PANTHER" id="PTHR23116:SF29">
    <property type="entry name" value="PDZ DOMAIN-CONTAINING PROTEIN 7"/>
    <property type="match status" value="1"/>
</dbReference>
<feature type="compositionally biased region" description="Basic and acidic residues" evidence="4">
    <location>
        <begin position="699"/>
        <end position="716"/>
    </location>
</feature>
<feature type="compositionally biased region" description="Low complexity" evidence="4">
    <location>
        <begin position="98"/>
        <end position="108"/>
    </location>
</feature>
<feature type="region of interest" description="Disordered" evidence="4">
    <location>
        <begin position="94"/>
        <end position="123"/>
    </location>
</feature>
<reference evidence="6" key="2">
    <citation type="journal article" date="2023" name="Science">
        <title>Genomic signatures of disease resistance in endangered staghorn corals.</title>
        <authorList>
            <person name="Vollmer S.V."/>
            <person name="Selwyn J.D."/>
            <person name="Despard B.A."/>
            <person name="Roesel C.L."/>
        </authorList>
    </citation>
    <scope>NUCLEOTIDE SEQUENCE</scope>
    <source>
        <strain evidence="6">K2</strain>
    </source>
</reference>
<dbReference type="InterPro" id="IPR001478">
    <property type="entry name" value="PDZ"/>
</dbReference>
<dbReference type="InterPro" id="IPR051844">
    <property type="entry name" value="USH2_Complex_Protein"/>
</dbReference>
<dbReference type="FunFam" id="2.30.42.10:FF:000087">
    <property type="entry name" value="Whirlin a"/>
    <property type="match status" value="1"/>
</dbReference>
<organism evidence="6 7">
    <name type="scientific">Acropora cervicornis</name>
    <name type="common">Staghorn coral</name>
    <dbReference type="NCBI Taxonomy" id="6130"/>
    <lineage>
        <taxon>Eukaryota</taxon>
        <taxon>Metazoa</taxon>
        <taxon>Cnidaria</taxon>
        <taxon>Anthozoa</taxon>
        <taxon>Hexacorallia</taxon>
        <taxon>Scleractinia</taxon>
        <taxon>Astrocoeniina</taxon>
        <taxon>Acroporidae</taxon>
        <taxon>Acropora</taxon>
    </lineage>
</organism>
<dbReference type="GO" id="GO:0005886">
    <property type="term" value="C:plasma membrane"/>
    <property type="evidence" value="ECO:0007669"/>
    <property type="project" value="TreeGrafter"/>
</dbReference>
<comment type="subcellular location">
    <subcellularLocation>
        <location evidence="1">Cell projection</location>
    </subcellularLocation>
</comment>
<evidence type="ECO:0000256" key="4">
    <source>
        <dbReference type="SAM" id="MobiDB-lite"/>
    </source>
</evidence>
<dbReference type="CDD" id="cd07357">
    <property type="entry name" value="HN_L-whirlin_R2_like"/>
    <property type="match status" value="1"/>
</dbReference>
<dbReference type="Proteomes" id="UP001249851">
    <property type="component" value="Unassembled WGS sequence"/>
</dbReference>
<feature type="compositionally biased region" description="Low complexity" evidence="4">
    <location>
        <begin position="411"/>
        <end position="424"/>
    </location>
</feature>
<dbReference type="InterPro" id="IPR033028">
    <property type="entry name" value="Whirlin_HN-like_dom2"/>
</dbReference>
<dbReference type="AlphaFoldDB" id="A0AAD9Q695"/>
<dbReference type="InterPro" id="IPR036034">
    <property type="entry name" value="PDZ_sf"/>
</dbReference>
<feature type="domain" description="PDZ" evidence="5">
    <location>
        <begin position="289"/>
        <end position="363"/>
    </location>
</feature>
<evidence type="ECO:0000256" key="2">
    <source>
        <dbReference type="ARBA" id="ARBA00022737"/>
    </source>
</evidence>
<keyword evidence="2" id="KW-0677">Repeat</keyword>
<evidence type="ECO:0000256" key="1">
    <source>
        <dbReference type="ARBA" id="ARBA00004316"/>
    </source>
</evidence>
<feature type="compositionally biased region" description="Low complexity" evidence="4">
    <location>
        <begin position="862"/>
        <end position="876"/>
    </location>
</feature>
<dbReference type="Pfam" id="PF00595">
    <property type="entry name" value="PDZ"/>
    <property type="match status" value="2"/>
</dbReference>
<dbReference type="GO" id="GO:0042995">
    <property type="term" value="C:cell projection"/>
    <property type="evidence" value="ECO:0007669"/>
    <property type="project" value="UniProtKB-SubCell"/>
</dbReference>
<dbReference type="Gene3D" id="1.20.1160.20">
    <property type="match status" value="2"/>
</dbReference>
<feature type="region of interest" description="Disordered" evidence="4">
    <location>
        <begin position="618"/>
        <end position="737"/>
    </location>
</feature>
<evidence type="ECO:0000259" key="5">
    <source>
        <dbReference type="PROSITE" id="PS50106"/>
    </source>
</evidence>
<feature type="compositionally biased region" description="Polar residues" evidence="4">
    <location>
        <begin position="839"/>
        <end position="861"/>
    </location>
</feature>
<keyword evidence="7" id="KW-1185">Reference proteome</keyword>
<dbReference type="SMART" id="SM00228">
    <property type="entry name" value="PDZ"/>
    <property type="match status" value="2"/>
</dbReference>
<dbReference type="CDD" id="cd06741">
    <property type="entry name" value="PDZ2_FL-whirlin"/>
    <property type="match status" value="1"/>
</dbReference>
<feature type="compositionally biased region" description="Polar residues" evidence="4">
    <location>
        <begin position="683"/>
        <end position="698"/>
    </location>
</feature>
<evidence type="ECO:0000313" key="6">
    <source>
        <dbReference type="EMBL" id="KAK2555495.1"/>
    </source>
</evidence>
<comment type="caution">
    <text evidence="6">The sequence shown here is derived from an EMBL/GenBank/DDBJ whole genome shotgun (WGS) entry which is preliminary data.</text>
</comment>
<evidence type="ECO:0000313" key="7">
    <source>
        <dbReference type="Proteomes" id="UP001249851"/>
    </source>
</evidence>